<evidence type="ECO:0000313" key="1">
    <source>
        <dbReference type="EMBL" id="TXK22480.1"/>
    </source>
</evidence>
<keyword evidence="2" id="KW-1185">Reference proteome</keyword>
<comment type="caution">
    <text evidence="1">The sequence shown here is derived from an EMBL/GenBank/DDBJ whole genome shotgun (WGS) entry which is preliminary data.</text>
</comment>
<dbReference type="OrthoDB" id="855508at2"/>
<accession>A0A5C8IMN6</accession>
<protein>
    <submittedName>
        <fullName evidence="1">Uncharacterized protein</fullName>
    </submittedName>
</protein>
<dbReference type="AlphaFoldDB" id="A0A5C8IMN6"/>
<organism evidence="1 2">
    <name type="scientific">Pontibacter qinzhouensis</name>
    <dbReference type="NCBI Taxonomy" id="2603253"/>
    <lineage>
        <taxon>Bacteria</taxon>
        <taxon>Pseudomonadati</taxon>
        <taxon>Bacteroidota</taxon>
        <taxon>Cytophagia</taxon>
        <taxon>Cytophagales</taxon>
        <taxon>Hymenobacteraceae</taxon>
        <taxon>Pontibacter</taxon>
    </lineage>
</organism>
<evidence type="ECO:0000313" key="2">
    <source>
        <dbReference type="Proteomes" id="UP000321926"/>
    </source>
</evidence>
<reference evidence="1 2" key="1">
    <citation type="submission" date="2019-08" db="EMBL/GenBank/DDBJ databases">
        <authorList>
            <person name="Shi S."/>
        </authorList>
    </citation>
    <scope>NUCLEOTIDE SEQUENCE [LARGE SCALE GENOMIC DNA]</scope>
    <source>
        <strain evidence="1 2">GY10130</strain>
    </source>
</reference>
<gene>
    <name evidence="1" type="ORF">FVR03_22950</name>
</gene>
<proteinExistence type="predicted"/>
<dbReference type="RefSeq" id="WP_147924114.1">
    <property type="nucleotide sequence ID" value="NZ_VRTY01000154.1"/>
</dbReference>
<dbReference type="EMBL" id="VRTY01000154">
    <property type="protein sequence ID" value="TXK22480.1"/>
    <property type="molecule type" value="Genomic_DNA"/>
</dbReference>
<name>A0A5C8IMN6_9BACT</name>
<dbReference type="Proteomes" id="UP000321926">
    <property type="component" value="Unassembled WGS sequence"/>
</dbReference>
<sequence length="104" mass="12302">MRKISEHLLPFLSSGYIDYSILDKGSKRISVKYFEINFKLIAYSELPHLQKYSYYYQNMNEPDLLMYIRVTDAGYDALLAKYRDADECFLHLKSNLGFTLEHDT</sequence>